<evidence type="ECO:0000313" key="4">
    <source>
        <dbReference type="Proteomes" id="UP000765507"/>
    </source>
</evidence>
<organism evidence="3 4">
    <name type="scientific">Chelydra serpentina</name>
    <name type="common">Snapping turtle</name>
    <name type="synonym">Testudo serpentina</name>
    <dbReference type="NCBI Taxonomy" id="8475"/>
    <lineage>
        <taxon>Eukaryota</taxon>
        <taxon>Metazoa</taxon>
        <taxon>Chordata</taxon>
        <taxon>Craniata</taxon>
        <taxon>Vertebrata</taxon>
        <taxon>Euteleostomi</taxon>
        <taxon>Archelosauria</taxon>
        <taxon>Testudinata</taxon>
        <taxon>Testudines</taxon>
        <taxon>Cryptodira</taxon>
        <taxon>Durocryptodira</taxon>
        <taxon>Americhelydia</taxon>
        <taxon>Chelydroidea</taxon>
        <taxon>Chelydridae</taxon>
        <taxon>Chelydra</taxon>
    </lineage>
</organism>
<feature type="compositionally biased region" description="Polar residues" evidence="1">
    <location>
        <begin position="84"/>
        <end position="94"/>
    </location>
</feature>
<feature type="compositionally biased region" description="Acidic residues" evidence="1">
    <location>
        <begin position="107"/>
        <end position="120"/>
    </location>
</feature>
<reference evidence="3 4" key="1">
    <citation type="journal article" date="2020" name="G3 (Bethesda)">
        <title>Draft Genome of the Common Snapping Turtle, Chelydra serpentina, a Model for Phenotypic Plasticity in Reptiles.</title>
        <authorList>
            <person name="Das D."/>
            <person name="Singh S.K."/>
            <person name="Bierstedt J."/>
            <person name="Erickson A."/>
            <person name="Galli G.L.J."/>
            <person name="Crossley D.A. 2nd"/>
            <person name="Rhen T."/>
        </authorList>
    </citation>
    <scope>NUCLEOTIDE SEQUENCE [LARGE SCALE GENOMIC DNA]</scope>
    <source>
        <strain evidence="3">KW</strain>
    </source>
</reference>
<gene>
    <name evidence="3" type="ORF">G0U57_016760</name>
</gene>
<dbReference type="InterPro" id="IPR044822">
    <property type="entry name" value="Myb_DNA-bind_4"/>
</dbReference>
<dbReference type="Gene3D" id="1.10.10.60">
    <property type="entry name" value="Homeodomain-like"/>
    <property type="match status" value="1"/>
</dbReference>
<dbReference type="EMBL" id="JAHGAV010000549">
    <property type="protein sequence ID" value="KAG6924676.1"/>
    <property type="molecule type" value="Genomic_DNA"/>
</dbReference>
<dbReference type="OrthoDB" id="691673at2759"/>
<evidence type="ECO:0000259" key="2">
    <source>
        <dbReference type="Pfam" id="PF13837"/>
    </source>
</evidence>
<sequence>LFNLISVWEESELCTSRRNFDTYGQIACSLQEKGYDWDTLQCRAKVKELRKAYHKAREANCRSGAAPQTCRFYKELDGILGGDPTSTAKSTVDTSVGLEPVESVPNPEEEVIDEEVEAEEGETRDASSQELFCTPEVSSQSLQSLSGETEAGEQTADFTSRNNPPTAA</sequence>
<comment type="caution">
    <text evidence="3">The sequence shown here is derived from an EMBL/GenBank/DDBJ whole genome shotgun (WGS) entry which is preliminary data.</text>
</comment>
<accession>A0A8T1S6T1</accession>
<dbReference type="AlphaFoldDB" id="A0A8T1S6T1"/>
<protein>
    <recommendedName>
        <fullName evidence="2">Myb/SANT-like DNA-binding domain-containing protein</fullName>
    </recommendedName>
</protein>
<feature type="domain" description="Myb/SANT-like DNA-binding" evidence="2">
    <location>
        <begin position="4"/>
        <end position="77"/>
    </location>
</feature>
<evidence type="ECO:0000313" key="3">
    <source>
        <dbReference type="EMBL" id="KAG6924676.1"/>
    </source>
</evidence>
<feature type="compositionally biased region" description="Polar residues" evidence="1">
    <location>
        <begin position="128"/>
        <end position="147"/>
    </location>
</feature>
<feature type="non-terminal residue" evidence="3">
    <location>
        <position position="168"/>
    </location>
</feature>
<feature type="region of interest" description="Disordered" evidence="1">
    <location>
        <begin position="79"/>
        <end position="168"/>
    </location>
</feature>
<dbReference type="Proteomes" id="UP000765507">
    <property type="component" value="Unassembled WGS sequence"/>
</dbReference>
<keyword evidence="4" id="KW-1185">Reference proteome</keyword>
<dbReference type="Pfam" id="PF13837">
    <property type="entry name" value="Myb_DNA-bind_4"/>
    <property type="match status" value="1"/>
</dbReference>
<name>A0A8T1S6T1_CHESE</name>
<dbReference type="PANTHER" id="PTHR47595">
    <property type="entry name" value="HEAT SHOCK 70 KDA PROTEIN 14"/>
    <property type="match status" value="1"/>
</dbReference>
<feature type="compositionally biased region" description="Polar residues" evidence="1">
    <location>
        <begin position="156"/>
        <end position="168"/>
    </location>
</feature>
<proteinExistence type="predicted"/>
<evidence type="ECO:0000256" key="1">
    <source>
        <dbReference type="SAM" id="MobiDB-lite"/>
    </source>
</evidence>
<dbReference type="PANTHER" id="PTHR47595:SF1">
    <property type="entry name" value="MYB_SANT-LIKE DNA-BINDING DOMAIN-CONTAINING PROTEIN"/>
    <property type="match status" value="1"/>
</dbReference>